<geneLocation type="plasmid" evidence="1 2">
    <name>plas12</name>
</geneLocation>
<sequence length="202" mass="23813">MSDNTLWHNYITQNFHRYISTVENSEWKGDSPVEIDIEKVRGQEPKQAYAYLRQFIHDTAIKRLQNRFRAHKHRETTGLKNIQLKEHYLRMLDRFKDQVGAASYEEALDFLLSPDYREYQAEVNTAKNVIGGAEYDSDELFLNGLMSRLTKYDRQRVALAIEKTYFSAWRTAKQTKKRTGDPIDEAINSFTLYQVVKKFTNT</sequence>
<dbReference type="EMBL" id="CP039853">
    <property type="protein sequence ID" value="QCZ95439.1"/>
    <property type="molecule type" value="Genomic_DNA"/>
</dbReference>
<protein>
    <submittedName>
        <fullName evidence="1">Uncharacterized protein</fullName>
    </submittedName>
</protein>
<evidence type="ECO:0000313" key="2">
    <source>
        <dbReference type="Proteomes" id="UP000304912"/>
    </source>
</evidence>
<proteinExistence type="predicted"/>
<evidence type="ECO:0000313" key="1">
    <source>
        <dbReference type="EMBL" id="QCZ95439.1"/>
    </source>
</evidence>
<name>A0A5B7YKX8_9ALTE</name>
<dbReference type="OrthoDB" id="6336164at2"/>
<dbReference type="Proteomes" id="UP000304912">
    <property type="component" value="Plasmid plas12"/>
</dbReference>
<gene>
    <name evidence="1" type="ORF">FBQ74_18055</name>
</gene>
<keyword evidence="2" id="KW-1185">Reference proteome</keyword>
<organism evidence="1 2">
    <name type="scientific">Salinimonas iocasae</name>
    <dbReference type="NCBI Taxonomy" id="2572577"/>
    <lineage>
        <taxon>Bacteria</taxon>
        <taxon>Pseudomonadati</taxon>
        <taxon>Pseudomonadota</taxon>
        <taxon>Gammaproteobacteria</taxon>
        <taxon>Alteromonadales</taxon>
        <taxon>Alteromonadaceae</taxon>
        <taxon>Alteromonas/Salinimonas group</taxon>
        <taxon>Salinimonas</taxon>
    </lineage>
</organism>
<reference evidence="1 2" key="1">
    <citation type="submission" date="2019-04" db="EMBL/GenBank/DDBJ databases">
        <title>Salinimonas iocasae sp. nov., a halophilic bacterium isolated from the outer tube casing of tubeworms in Okinawa Trough.</title>
        <authorList>
            <person name="Zhang H."/>
            <person name="Wang H."/>
            <person name="Li C."/>
        </authorList>
    </citation>
    <scope>NUCLEOTIDE SEQUENCE [LARGE SCALE GENOMIC DNA]</scope>
    <source>
        <strain evidence="1 2">KX18D6</strain>
        <plasmid evidence="1 2">plas12</plasmid>
    </source>
</reference>
<dbReference type="RefSeq" id="WP_139758136.1">
    <property type="nucleotide sequence ID" value="NZ_CP039853.1"/>
</dbReference>
<dbReference type="KEGG" id="salk:FBQ74_18055"/>
<accession>A0A5B7YKX8</accession>
<dbReference type="AlphaFoldDB" id="A0A5B7YKX8"/>
<keyword evidence="1" id="KW-0614">Plasmid</keyword>